<sequence length="132" mass="15344">MSEGEYALFVEKRYFIIRTTDKLWSETWSDMYIEQSLMRSMKTDGALCEAAENFDKFCGIKSAISHQHIKLRGSRIKKDDSDVRKFLEWFQQHPPFIVRNELMSLSNGIIGDESINCYESLEIGKDAMTSMP</sequence>
<evidence type="ECO:0000313" key="2">
    <source>
        <dbReference type="Proteomes" id="UP000801492"/>
    </source>
</evidence>
<dbReference type="AlphaFoldDB" id="A0A8K0CQR6"/>
<name>A0A8K0CQR6_IGNLU</name>
<comment type="caution">
    <text evidence="1">The sequence shown here is derived from an EMBL/GenBank/DDBJ whole genome shotgun (WGS) entry which is preliminary data.</text>
</comment>
<accession>A0A8K0CQR6</accession>
<dbReference type="OrthoDB" id="6723241at2759"/>
<reference evidence="1" key="1">
    <citation type="submission" date="2019-08" db="EMBL/GenBank/DDBJ databases">
        <title>The genome of the North American firefly Photinus pyralis.</title>
        <authorList>
            <consortium name="Photinus pyralis genome working group"/>
            <person name="Fallon T.R."/>
            <person name="Sander Lower S.E."/>
            <person name="Weng J.-K."/>
        </authorList>
    </citation>
    <scope>NUCLEOTIDE SEQUENCE</scope>
    <source>
        <strain evidence="1">TRF0915ILg1</strain>
        <tissue evidence="1">Whole body</tissue>
    </source>
</reference>
<protein>
    <submittedName>
        <fullName evidence="1">Uncharacterized protein</fullName>
    </submittedName>
</protein>
<proteinExistence type="predicted"/>
<dbReference type="EMBL" id="VTPC01019721">
    <property type="protein sequence ID" value="KAF2891908.1"/>
    <property type="molecule type" value="Genomic_DNA"/>
</dbReference>
<dbReference type="Proteomes" id="UP000801492">
    <property type="component" value="Unassembled WGS sequence"/>
</dbReference>
<keyword evidence="2" id="KW-1185">Reference proteome</keyword>
<evidence type="ECO:0000313" key="1">
    <source>
        <dbReference type="EMBL" id="KAF2891908.1"/>
    </source>
</evidence>
<organism evidence="1 2">
    <name type="scientific">Ignelater luminosus</name>
    <name type="common">Cucubano</name>
    <name type="synonym">Pyrophorus luminosus</name>
    <dbReference type="NCBI Taxonomy" id="2038154"/>
    <lineage>
        <taxon>Eukaryota</taxon>
        <taxon>Metazoa</taxon>
        <taxon>Ecdysozoa</taxon>
        <taxon>Arthropoda</taxon>
        <taxon>Hexapoda</taxon>
        <taxon>Insecta</taxon>
        <taxon>Pterygota</taxon>
        <taxon>Neoptera</taxon>
        <taxon>Endopterygota</taxon>
        <taxon>Coleoptera</taxon>
        <taxon>Polyphaga</taxon>
        <taxon>Elateriformia</taxon>
        <taxon>Elateroidea</taxon>
        <taxon>Elateridae</taxon>
        <taxon>Agrypninae</taxon>
        <taxon>Pyrophorini</taxon>
        <taxon>Ignelater</taxon>
    </lineage>
</organism>
<gene>
    <name evidence="1" type="ORF">ILUMI_14265</name>
</gene>